<feature type="compositionally biased region" description="Basic and acidic residues" evidence="10">
    <location>
        <begin position="256"/>
        <end position="287"/>
    </location>
</feature>
<evidence type="ECO:0000313" key="12">
    <source>
        <dbReference type="EMBL" id="CEN56564.1"/>
    </source>
</evidence>
<feature type="transmembrane region" description="Helical" evidence="9">
    <location>
        <begin position="7"/>
        <end position="32"/>
    </location>
</feature>
<dbReference type="GO" id="GO:0043093">
    <property type="term" value="P:FtsZ-dependent cytokinesis"/>
    <property type="evidence" value="ECO:0007669"/>
    <property type="project" value="UniProtKB-UniRule"/>
</dbReference>
<evidence type="ECO:0000256" key="7">
    <source>
        <dbReference type="ARBA" id="ARBA00023136"/>
    </source>
</evidence>
<dbReference type="GO" id="GO:0032153">
    <property type="term" value="C:cell division site"/>
    <property type="evidence" value="ECO:0007669"/>
    <property type="project" value="UniProtKB-UniRule"/>
</dbReference>
<evidence type="ECO:0000259" key="11">
    <source>
        <dbReference type="PROSITE" id="PS51779"/>
    </source>
</evidence>
<dbReference type="AlphaFoldDB" id="A0A0B7J1N2"/>
<dbReference type="InterPro" id="IPR026579">
    <property type="entry name" value="FtsQ"/>
</dbReference>
<evidence type="ECO:0000256" key="3">
    <source>
        <dbReference type="ARBA" id="ARBA00022519"/>
    </source>
</evidence>
<dbReference type="InterPro" id="IPR034746">
    <property type="entry name" value="POTRA"/>
</dbReference>
<evidence type="ECO:0000256" key="5">
    <source>
        <dbReference type="ARBA" id="ARBA00022692"/>
    </source>
</evidence>
<evidence type="ECO:0000256" key="8">
    <source>
        <dbReference type="ARBA" id="ARBA00023306"/>
    </source>
</evidence>
<name>A0A0B7J1N2_9PROT</name>
<dbReference type="InterPro" id="IPR045335">
    <property type="entry name" value="FtsQ_C_sf"/>
</dbReference>
<evidence type="ECO:0000256" key="2">
    <source>
        <dbReference type="ARBA" id="ARBA00022475"/>
    </source>
</evidence>
<dbReference type="GO" id="GO:0090529">
    <property type="term" value="P:cell septum assembly"/>
    <property type="evidence" value="ECO:0007669"/>
    <property type="project" value="InterPro"/>
</dbReference>
<keyword evidence="8 9" id="KW-0131">Cell cycle</keyword>
<comment type="similarity">
    <text evidence="9">Belongs to the FtsQ/DivIB family. FtsQ subfamily.</text>
</comment>
<dbReference type="Pfam" id="PF03799">
    <property type="entry name" value="FtsQ_DivIB_C"/>
    <property type="match status" value="1"/>
</dbReference>
<comment type="function">
    <text evidence="9">Essential cell division protein. May link together the upstream cell division proteins, which are predominantly cytoplasmic, with the downstream cell division proteins, which are predominantly periplasmic. May control correct divisome assembly.</text>
</comment>
<evidence type="ECO:0000256" key="1">
    <source>
        <dbReference type="ARBA" id="ARBA00004370"/>
    </source>
</evidence>
<proteinExistence type="inferred from homology"/>
<dbReference type="Proteomes" id="UP000056322">
    <property type="component" value="Chromosome 1"/>
</dbReference>
<dbReference type="PROSITE" id="PS51779">
    <property type="entry name" value="POTRA"/>
    <property type="match status" value="1"/>
</dbReference>
<evidence type="ECO:0000256" key="6">
    <source>
        <dbReference type="ARBA" id="ARBA00022989"/>
    </source>
</evidence>
<keyword evidence="13" id="KW-1185">Reference proteome</keyword>
<dbReference type="Gene3D" id="3.40.50.11690">
    <property type="entry name" value="Cell division protein FtsQ/DivIB"/>
    <property type="match status" value="1"/>
</dbReference>
<dbReference type="HAMAP" id="MF_00911">
    <property type="entry name" value="FtsQ_subfam"/>
    <property type="match status" value="1"/>
</dbReference>
<evidence type="ECO:0000256" key="9">
    <source>
        <dbReference type="HAMAP-Rule" id="MF_00911"/>
    </source>
</evidence>
<dbReference type="PANTHER" id="PTHR35851:SF1">
    <property type="entry name" value="CELL DIVISION PROTEIN FTSQ"/>
    <property type="match status" value="1"/>
</dbReference>
<gene>
    <name evidence="9 12" type="primary">ftsQ</name>
    <name evidence="12" type="ORF">BN1209_1528</name>
</gene>
<keyword evidence="6 9" id="KW-1133">Transmembrane helix</keyword>
<sequence>MWDKPNLLNWIANALFALAFVLFIYGSLYIVVHLPIFPLNEVRVEGELKHVTREQVKLIASRYLQGNFFTVNLVRTRQAFEKLPWARNVSVRRRWPNRLEVMIEEHQALARWGNIALVNTHGEIFHGASDADLPVFYGPGDGVKEVAAHYGEFNALILPANMKLTEVTLTPRRSWQVTTNNGMVISLGREKMDMRLARFMQVYRKTYAGLKGDLNYVDLRYPSGFAVRSPMALAAFKPVVVNAAPKEQKLSNIKSEPLRKDEGRKAPIKKEQSKRGVKKAEIKKAKA</sequence>
<dbReference type="InterPro" id="IPR013685">
    <property type="entry name" value="POTRA_FtsQ_type"/>
</dbReference>
<keyword evidence="7 9" id="KW-0472">Membrane</keyword>
<keyword evidence="2 9" id="KW-1003">Cell membrane</keyword>
<keyword evidence="4 9" id="KW-0132">Cell division</keyword>
<dbReference type="GO" id="GO:0005886">
    <property type="term" value="C:plasma membrane"/>
    <property type="evidence" value="ECO:0007669"/>
    <property type="project" value="UniProtKB-SubCell"/>
</dbReference>
<feature type="domain" description="POTRA" evidence="11">
    <location>
        <begin position="37"/>
        <end position="106"/>
    </location>
</feature>
<dbReference type="STRING" id="1581680.BN1209_1528"/>
<dbReference type="InterPro" id="IPR005548">
    <property type="entry name" value="Cell_div_FtsQ/DivIB_C"/>
</dbReference>
<keyword evidence="5 9" id="KW-0812">Transmembrane</keyword>
<dbReference type="HOGENOM" id="CLU_064041_0_0_4"/>
<dbReference type="PANTHER" id="PTHR35851">
    <property type="entry name" value="CELL DIVISION PROTEIN FTSQ"/>
    <property type="match status" value="1"/>
</dbReference>
<dbReference type="Pfam" id="PF08478">
    <property type="entry name" value="POTRA_1"/>
    <property type="match status" value="1"/>
</dbReference>
<dbReference type="OrthoDB" id="9790370at2"/>
<keyword evidence="3 9" id="KW-0997">Cell inner membrane</keyword>
<protein>
    <recommendedName>
        <fullName evidence="9">Cell division protein FtsQ</fullName>
    </recommendedName>
</protein>
<comment type="subunit">
    <text evidence="9">Part of a complex composed of FtsB, FtsL and FtsQ.</text>
</comment>
<dbReference type="EMBL" id="LN794158">
    <property type="protein sequence ID" value="CEN56564.1"/>
    <property type="molecule type" value="Genomic_DNA"/>
</dbReference>
<dbReference type="Gene3D" id="3.10.20.310">
    <property type="entry name" value="membrane protein fhac"/>
    <property type="match status" value="1"/>
</dbReference>
<evidence type="ECO:0000256" key="10">
    <source>
        <dbReference type="SAM" id="MobiDB-lite"/>
    </source>
</evidence>
<comment type="subcellular location">
    <subcellularLocation>
        <location evidence="9">Cell inner membrane</location>
        <topology evidence="9">Single-pass type II membrane protein</topology>
    </subcellularLocation>
    <subcellularLocation>
        <location evidence="1">Membrane</location>
    </subcellularLocation>
    <text evidence="9">Localizes to the division septum.</text>
</comment>
<evidence type="ECO:0000313" key="13">
    <source>
        <dbReference type="Proteomes" id="UP000056322"/>
    </source>
</evidence>
<feature type="region of interest" description="Disordered" evidence="10">
    <location>
        <begin position="250"/>
        <end position="287"/>
    </location>
</feature>
<dbReference type="KEGG" id="mbac:BN1209_1528"/>
<organism evidence="12 13">
    <name type="scientific">Candidatus Methylopumilus turicensis</name>
    <dbReference type="NCBI Taxonomy" id="1581680"/>
    <lineage>
        <taxon>Bacteria</taxon>
        <taxon>Pseudomonadati</taxon>
        <taxon>Pseudomonadota</taxon>
        <taxon>Betaproteobacteria</taxon>
        <taxon>Nitrosomonadales</taxon>
        <taxon>Methylophilaceae</taxon>
        <taxon>Candidatus Methylopumilus</taxon>
    </lineage>
</organism>
<reference evidence="13" key="1">
    <citation type="submission" date="2014-12" db="EMBL/GenBank/DDBJ databases">
        <authorList>
            <person name="Salcher M.M."/>
        </authorList>
    </citation>
    <scope>NUCLEOTIDE SEQUENCE [LARGE SCALE GENOMIC DNA]</scope>
    <source>
        <strain evidence="13">MMS-10A-171</strain>
    </source>
</reference>
<evidence type="ECO:0000256" key="4">
    <source>
        <dbReference type="ARBA" id="ARBA00022618"/>
    </source>
</evidence>
<accession>A0A0B7J1N2</accession>